<dbReference type="EMBL" id="KV921262">
    <property type="protein sequence ID" value="ORE22946.1"/>
    <property type="molecule type" value="Genomic_DNA"/>
</dbReference>
<evidence type="ECO:0000313" key="2">
    <source>
        <dbReference type="Proteomes" id="UP000242381"/>
    </source>
</evidence>
<feature type="non-terminal residue" evidence="1">
    <location>
        <position position="1"/>
    </location>
</feature>
<name>A0A1X0SF95_RHIZD</name>
<dbReference type="AlphaFoldDB" id="A0A1X0SF95"/>
<sequence>MQNDRFRKRLCAKERAFLIGKKAKGRGRPCPIRFIGDRGTRVDSTIKGFRRYGEKWRQCMHGMNINVCITNENVTSQTCMYCFSKLDHPIYRKIDKDKDIRTKVKGSFLCRNSDCVLISNKKAIKSRDNLSALAIGLSGLCNL</sequence>
<protein>
    <submittedName>
        <fullName evidence="1">Uncharacterized protein</fullName>
    </submittedName>
</protein>
<gene>
    <name evidence="1" type="ORF">BCV71DRAFT_192456</name>
</gene>
<reference evidence="1 2" key="1">
    <citation type="journal article" date="2016" name="Proc. Natl. Acad. Sci. U.S.A.">
        <title>Lipid metabolic changes in an early divergent fungus govern the establishment of a mutualistic symbiosis with endobacteria.</title>
        <authorList>
            <person name="Lastovetsky O.A."/>
            <person name="Gaspar M.L."/>
            <person name="Mondo S.J."/>
            <person name="LaButti K.M."/>
            <person name="Sandor L."/>
            <person name="Grigoriev I.V."/>
            <person name="Henry S.A."/>
            <person name="Pawlowska T.E."/>
        </authorList>
    </citation>
    <scope>NUCLEOTIDE SEQUENCE [LARGE SCALE GENOMIC DNA]</scope>
    <source>
        <strain evidence="1 2">ATCC 11559</strain>
    </source>
</reference>
<evidence type="ECO:0000313" key="1">
    <source>
        <dbReference type="EMBL" id="ORE22946.1"/>
    </source>
</evidence>
<accession>A0A1X0SF95</accession>
<feature type="non-terminal residue" evidence="1">
    <location>
        <position position="143"/>
    </location>
</feature>
<dbReference type="Proteomes" id="UP000242381">
    <property type="component" value="Unassembled WGS sequence"/>
</dbReference>
<proteinExistence type="predicted"/>
<dbReference type="VEuPathDB" id="FungiDB:BCV72DRAFT_202118"/>
<organism evidence="1 2">
    <name type="scientific">Rhizopus microsporus</name>
    <dbReference type="NCBI Taxonomy" id="58291"/>
    <lineage>
        <taxon>Eukaryota</taxon>
        <taxon>Fungi</taxon>
        <taxon>Fungi incertae sedis</taxon>
        <taxon>Mucoromycota</taxon>
        <taxon>Mucoromycotina</taxon>
        <taxon>Mucoromycetes</taxon>
        <taxon>Mucorales</taxon>
        <taxon>Mucorineae</taxon>
        <taxon>Rhizopodaceae</taxon>
        <taxon>Rhizopus</taxon>
    </lineage>
</organism>